<sequence>MFLGGSALMVLVAFRFMGPMGLLGEDQNHGPALELLWLLLLLPVVFRFVLRPPPRETPARTNTSARGNTPAEREPVSPVVTAVVTLVAVVMCYVTFPASAFVVTAPGGHSYYPRSGQRGALGRPGPGRLGPVAAPRGLGPAPAPFRVAGAGRNHRRGADHCRCRSRRYGCDIAIGGAAAILGTAIALMGTSGEERKEDAEESNCLAVFSADRADAVDTYVP</sequence>
<gene>
    <name evidence="2" type="ORF">FHX37_4180</name>
</gene>
<keyword evidence="1" id="KW-0812">Transmembrane</keyword>
<reference evidence="2 3" key="1">
    <citation type="submission" date="2019-06" db="EMBL/GenBank/DDBJ databases">
        <title>Sequencing the genomes of 1000 actinobacteria strains.</title>
        <authorList>
            <person name="Klenk H.-P."/>
        </authorList>
    </citation>
    <scope>NUCLEOTIDE SEQUENCE [LARGE SCALE GENOMIC DNA]</scope>
    <source>
        <strain evidence="2 3">DSM 45015</strain>
    </source>
</reference>
<dbReference type="Proteomes" id="UP000317422">
    <property type="component" value="Unassembled WGS sequence"/>
</dbReference>
<keyword evidence="1" id="KW-0472">Membrane</keyword>
<keyword evidence="1" id="KW-1133">Transmembrane helix</keyword>
<comment type="caution">
    <text evidence="2">The sequence shown here is derived from an EMBL/GenBank/DDBJ whole genome shotgun (WGS) entry which is preliminary data.</text>
</comment>
<dbReference type="AlphaFoldDB" id="A0A543NAH1"/>
<dbReference type="EMBL" id="VFQC01000002">
    <property type="protein sequence ID" value="TQN28815.1"/>
    <property type="molecule type" value="Genomic_DNA"/>
</dbReference>
<protein>
    <submittedName>
        <fullName evidence="2">Uncharacterized protein</fullName>
    </submittedName>
</protein>
<feature type="transmembrane region" description="Helical" evidence="1">
    <location>
        <begin position="34"/>
        <end position="50"/>
    </location>
</feature>
<feature type="transmembrane region" description="Helical" evidence="1">
    <location>
        <begin position="76"/>
        <end position="96"/>
    </location>
</feature>
<name>A0A543NAH1_9ACTN</name>
<evidence type="ECO:0000313" key="3">
    <source>
        <dbReference type="Proteomes" id="UP000317422"/>
    </source>
</evidence>
<evidence type="ECO:0000313" key="2">
    <source>
        <dbReference type="EMBL" id="TQN28815.1"/>
    </source>
</evidence>
<organism evidence="2 3">
    <name type="scientific">Haloactinospora alba</name>
    <dbReference type="NCBI Taxonomy" id="405555"/>
    <lineage>
        <taxon>Bacteria</taxon>
        <taxon>Bacillati</taxon>
        <taxon>Actinomycetota</taxon>
        <taxon>Actinomycetes</taxon>
        <taxon>Streptosporangiales</taxon>
        <taxon>Nocardiopsidaceae</taxon>
        <taxon>Haloactinospora</taxon>
    </lineage>
</organism>
<accession>A0A543NAH1</accession>
<evidence type="ECO:0000256" key="1">
    <source>
        <dbReference type="SAM" id="Phobius"/>
    </source>
</evidence>
<proteinExistence type="predicted"/>
<keyword evidence="3" id="KW-1185">Reference proteome</keyword>